<evidence type="ECO:0000256" key="11">
    <source>
        <dbReference type="ARBA" id="ARBA00023175"/>
    </source>
</evidence>
<dbReference type="Pfam" id="PF03028">
    <property type="entry name" value="Dynein_heavy"/>
    <property type="match status" value="1"/>
</dbReference>
<dbReference type="Gene3D" id="1.10.8.710">
    <property type="match status" value="1"/>
</dbReference>
<dbReference type="Gene3D" id="1.10.8.720">
    <property type="entry name" value="Region D6 of dynein motor"/>
    <property type="match status" value="1"/>
</dbReference>
<dbReference type="Pfam" id="PF12777">
    <property type="entry name" value="MT"/>
    <property type="match status" value="1"/>
</dbReference>
<dbReference type="Gene3D" id="1.20.58.1120">
    <property type="match status" value="1"/>
</dbReference>
<dbReference type="FunFam" id="1.10.8.720:FF:000004">
    <property type="entry name" value="Dynein heavy chain 5, axonemal"/>
    <property type="match status" value="1"/>
</dbReference>
<dbReference type="FunFam" id="1.20.140.100:FF:000003">
    <property type="entry name" value="Dynein, axonemal, heavy chain 5"/>
    <property type="match status" value="1"/>
</dbReference>
<dbReference type="InterPro" id="IPR041228">
    <property type="entry name" value="Dynein_C"/>
</dbReference>
<dbReference type="InterPro" id="IPR041589">
    <property type="entry name" value="DNAH3_AAA_lid_1"/>
</dbReference>
<evidence type="ECO:0000256" key="12">
    <source>
        <dbReference type="ARBA" id="ARBA00023212"/>
    </source>
</evidence>
<keyword evidence="3" id="KW-0963">Cytoplasm</keyword>
<dbReference type="InterPro" id="IPR042219">
    <property type="entry name" value="AAA_lid_11_sf"/>
</dbReference>
<evidence type="ECO:0000256" key="9">
    <source>
        <dbReference type="ARBA" id="ARBA00023054"/>
    </source>
</evidence>
<dbReference type="Pfam" id="PF18199">
    <property type="entry name" value="Dynein_C"/>
    <property type="match status" value="1"/>
</dbReference>
<evidence type="ECO:0000256" key="3">
    <source>
        <dbReference type="ARBA" id="ARBA00022490"/>
    </source>
</evidence>
<dbReference type="GeneID" id="108884179"/>
<proteinExistence type="inferred from homology"/>
<evidence type="ECO:0000256" key="14">
    <source>
        <dbReference type="SAM" id="Coils"/>
    </source>
</evidence>
<dbReference type="RefSeq" id="XP_018533393.1">
    <property type="nucleotide sequence ID" value="XM_018677877.2"/>
</dbReference>
<dbReference type="FunFam" id="1.10.8.710:FF:000003">
    <property type="entry name" value="Dynein axonemal heavy chain 5"/>
    <property type="match status" value="1"/>
</dbReference>
<dbReference type="GO" id="GO:0097729">
    <property type="term" value="C:9+2 motile cilium"/>
    <property type="evidence" value="ECO:0007669"/>
    <property type="project" value="UniProtKB-ARBA"/>
</dbReference>
<dbReference type="SMART" id="SM00382">
    <property type="entry name" value="AAA"/>
    <property type="match status" value="3"/>
</dbReference>
<dbReference type="FunFam" id="3.40.50.300:FF:000320">
    <property type="entry name" value="Dynein, axonemal, heavy chain 5"/>
    <property type="match status" value="1"/>
</dbReference>
<dbReference type="Pfam" id="PF12780">
    <property type="entry name" value="AAA_8"/>
    <property type="match status" value="1"/>
</dbReference>
<feature type="coiled-coil region" evidence="14">
    <location>
        <begin position="3369"/>
        <end position="3417"/>
    </location>
</feature>
<dbReference type="InterPro" id="IPR041658">
    <property type="entry name" value="AAA_lid_11"/>
</dbReference>
<dbReference type="Gene3D" id="1.10.287.2620">
    <property type="match status" value="1"/>
</dbReference>
<dbReference type="GO" id="GO:0005858">
    <property type="term" value="C:axonemal dynein complex"/>
    <property type="evidence" value="ECO:0007669"/>
    <property type="project" value="TreeGrafter"/>
</dbReference>
<dbReference type="PANTHER" id="PTHR46532">
    <property type="entry name" value="MALE FERTILITY FACTOR KL5"/>
    <property type="match status" value="1"/>
</dbReference>
<dbReference type="Gene3D" id="1.20.1270.280">
    <property type="match status" value="1"/>
</dbReference>
<dbReference type="InterPro" id="IPR043157">
    <property type="entry name" value="Dynein_AAA1S"/>
</dbReference>
<dbReference type="Pfam" id="PF18198">
    <property type="entry name" value="AAA_lid_11"/>
    <property type="match status" value="1"/>
</dbReference>
<dbReference type="Pfam" id="PF08385">
    <property type="entry name" value="DHC_N1"/>
    <property type="match status" value="1"/>
</dbReference>
<evidence type="ECO:0000256" key="5">
    <source>
        <dbReference type="ARBA" id="ARBA00022737"/>
    </source>
</evidence>
<protein>
    <submittedName>
        <fullName evidence="17">Dynein axonemal heavy chain 8</fullName>
    </submittedName>
</protein>
<evidence type="ECO:0000256" key="10">
    <source>
        <dbReference type="ARBA" id="ARBA00023069"/>
    </source>
</evidence>
<keyword evidence="11" id="KW-0505">Motor protein</keyword>
<dbReference type="FunFam" id="3.40.50.300:FF:000044">
    <property type="entry name" value="Dynein heavy chain 5, axonemal"/>
    <property type="match status" value="1"/>
</dbReference>
<dbReference type="FunFam" id="3.10.490.20:FF:000003">
    <property type="entry name" value="Dynein heavy chain 5, axonemal"/>
    <property type="match status" value="1"/>
</dbReference>
<evidence type="ECO:0000313" key="16">
    <source>
        <dbReference type="Proteomes" id="UP000694890"/>
    </source>
</evidence>
<dbReference type="InterPro" id="IPR024317">
    <property type="entry name" value="Dynein_heavy_chain_D4_dom"/>
</dbReference>
<dbReference type="InterPro" id="IPR013594">
    <property type="entry name" value="Dynein_heavy_tail"/>
</dbReference>
<dbReference type="Pfam" id="PF12781">
    <property type="entry name" value="AAA_9"/>
    <property type="match status" value="1"/>
</dbReference>
<feature type="coiled-coil region" evidence="14">
    <location>
        <begin position="3149"/>
        <end position="3176"/>
    </location>
</feature>
<name>A0AAJ7PNL5_LATCA</name>
<dbReference type="Pfam" id="PF17857">
    <property type="entry name" value="AAA_lid_1"/>
    <property type="match status" value="1"/>
</dbReference>
<dbReference type="GO" id="GO:0045505">
    <property type="term" value="F:dynein intermediate chain binding"/>
    <property type="evidence" value="ECO:0007669"/>
    <property type="project" value="InterPro"/>
</dbReference>
<keyword evidence="5" id="KW-0677">Repeat</keyword>
<dbReference type="Gene3D" id="1.10.8.1220">
    <property type="match status" value="1"/>
</dbReference>
<dbReference type="Gene3D" id="3.40.50.300">
    <property type="entry name" value="P-loop containing nucleotide triphosphate hydrolases"/>
    <property type="match status" value="5"/>
</dbReference>
<dbReference type="InterPro" id="IPR035706">
    <property type="entry name" value="AAA_9"/>
</dbReference>
<dbReference type="Pfam" id="PF17852">
    <property type="entry name" value="Dynein_AAA_lid"/>
    <property type="match status" value="1"/>
</dbReference>
<dbReference type="GO" id="GO:0051959">
    <property type="term" value="F:dynein light intermediate chain binding"/>
    <property type="evidence" value="ECO:0007669"/>
    <property type="project" value="InterPro"/>
</dbReference>
<dbReference type="Proteomes" id="UP000694890">
    <property type="component" value="Linkage group LG4"/>
</dbReference>
<dbReference type="InterPro" id="IPR004273">
    <property type="entry name" value="Dynein_heavy_D6_P-loop"/>
</dbReference>
<reference evidence="17" key="1">
    <citation type="submission" date="2025-08" db="UniProtKB">
        <authorList>
            <consortium name="RefSeq"/>
        </authorList>
    </citation>
    <scope>IDENTIFICATION</scope>
    <source>
        <tissue evidence="17">Brain</tissue>
    </source>
</reference>
<keyword evidence="12" id="KW-0206">Cytoskeleton</keyword>
<dbReference type="InterPro" id="IPR041466">
    <property type="entry name" value="Dynein_AAA5_ext"/>
</dbReference>
<dbReference type="InterPro" id="IPR024743">
    <property type="entry name" value="Dynein_HC_stalk"/>
</dbReference>
<evidence type="ECO:0000256" key="4">
    <source>
        <dbReference type="ARBA" id="ARBA00022701"/>
    </source>
</evidence>
<dbReference type="FunFam" id="3.40.50.300:FF:002141">
    <property type="entry name" value="Dynein heavy chain"/>
    <property type="match status" value="1"/>
</dbReference>
<sequence>MMDAHNAKANKHECQAKYKQARQERKKLLTPAHNYMIDILADRLFLEAKEVEEFILDSPSLAPFDHFFAKGGCKTISFVYQKAEVPGKECGRSYHGTTKGEKILRLFLADLSQTCLTGVCCSFTRNRVDVSVNSENIHEEIFFSMVDARDGLLKGIKNAFSFVLPALDATQNWGVLDKSRHGAKFKKNFKYTIKLCLSSLDDIQMRNESIVHLTTVTDIDFSKLASLEDIKVAAANLDMVHRLEEVLMQWYKQIEQVLLESDQLRKGDDSAGPLTELEHWKRMSLRFNSIISHIKSSECRAVVMVLHNSHSKIMKMWRELDMRITDCANEAKDNVKFLSTLEKVCLPLYNSDPVTMIKSVQNIISAIQMIYSVSLYYNTNEKISALFIKVTNQMVTACRSYITDNGMSLIWDQDAEDIIKKMQDCICLYQEYQSCFQKTKKQTMERPGKKSFEVSEKQIFCKFEGFCNQLKKITQIITVFKTFEPLGKSNIEGIEILARQFHTVSMTLKRKQYDMLAPRTTEFQTDFTKFMAQISHIENQLRAFMSLCLSNIISSQQALCLVQRFQRLNIPCLETEISSLLDRILQHYASEVEFVKKLYDKQREDPPLARNMPPVAGRIGWVRHLHKKIEEPISYMKDNTDILCSPEGQDVVKMYNQTAAAFVEFESVYHRAWMGEVSKLDYVLNITLLVRHPKTGKLVVNFDPKVIEVIREAKCLLKMGLEVPKQALRLVKSENRINTNHLRLKTILADYESTCESIPPDFISLMASKIKNVESALRHGSALLTWSSFLLDKFFLNVDSALFELKHLVKTVQDICKIRIDNVLKDISETVLIELPEDHASLPHDLIERNEKQCKEWAKTLDYKCSHVKDAVKELSNVFRAIYESKGTKKTIEDVVDVSGRRIVRFSGESQKKPYEDEGMNLEGPGRDKAVKYEKEFKKLYEYFTARVFEALVKTAKLSFETLKRRICGKSINESFGSYQRSKSKSKMVPLIKSEVQLVKPHVVMIPTVDDIQHVINQLINLVMEVSKGISWQREYTHDENKGGEKENFYHRVVEHKDIKKVAVILKTAVSSQREQVADVLGQFSTFSVIWNDDRNLKVKEFMDRHPSLIQIKSEIQHYDSIEQKTDDIKPIIVLGSIELSTDPLKKALKVETKAWKKLLCKYLKEEYKKKMIDTSIHTNKYFMKLSHPVANLEDVRHAMGALSKLRDAEIQTDMTLMSIEEAFEILTKYEAEVTKREAEGVYNLRHFFTKLQSKARSVQDELVRRQPKFKQNLLECVSIFQNDVSSFLEQYDSEGPMADGIAPQEASRRLQICQARFEELWKNFNTYTSGEQLLGLPVTDYDCLQKKKKELDLLQKLYGLYDAVMGKISGYYSILWTDVDIEKINSELLEFQNRCRKLPKGLKDWQAFLDLKKTIDDFSESCPLLEMMANKSMMRRHWDRIADLTGHKFEVESKTFMLQNIMEAPLLKYKEDIEDICISAVKEKDIEAKLSQVKEVWSGQTLSLMTFKDRGELMLKGAETAEILTILEDSLMVLGSLLSNRYSAYYKAEIQDWVYKLSTSSDVIEQWVIVQNLWIYLEAVFVGGDIAKDLPQEAKRFQNIDKSWIKIMQRAQKVTNVVECCVGDPTLGQLLPDLQNQLEFCQKSLAGYLEKKRLLFPRFFFVSDPALLEILGQASDSHTIQSHLLGVFDNVNEAEFHATDYDKILAVISQEGEKLPLDSPVMAQGPVELWLGELLLKQQASLHTVIKASDLEISDEDFDLLSFLDKFQAQVGLLGIQMLWTRDAEEALQNAEDDREIMPLTKKKFLNLLSVLIKQTTYDLSKFDRVKYETLVTIHVHQSDIFNDLVKKRIRSVNDFEWLKQSRFYFKEDVDKVIVSITNVDFIYQNEFLGCTDRLVITPLTDRCYITLAQALGMSMGGAPAGPAGTGKTETTKDMGRCLGKYVVVFNCSDQMDFRGLGRIYKGLAQSGSWGCFDEFNRIDLPVLSVAAQQIYIVLQARKKHKTTFIFTDGDCVDLNPEFGLFITMNPGYAGRQELPENLKVQFRTVSMMVPDRQIIMRVKLASCGFNENVILAQKFFVLYKLCEEQLTKQVHYDFGLRNILSVLRTLGASKRARPDDTESSIVMRVLRDMNLSKLVDEDEPLFLSLINDLFPGIQLDGSTYIELQAAVAHQVELAGIVNHPPWNLKLVQLYEASRVRHGLMTLGPSGAGKTTVINILMRAMTECGTPHREMRMNPKAITAPQMFGRLDAATNDWTDGIFSTLWRRTLKAKKGEFIWIVLDGPVDAIWIENLNSVLDDNKTLTLANGDRITMSPSCKLVFEVHNMDNASPATVSRVGMVFMSSSALSWKPILQGWAHNRNTQEAESIMSLYDRIFEDAYLYVKQNLKPKMELLECNYIMQSVNLLEGLIPTKETGGLAGSRHMERLFVFCLMWSLGALLELEDRDKLETYIRAHESNIDVPQTQPGETMFEYMVNPKGEWCHWNNHVGEYIYPSDHVPDYASILVPNVDNTRTSFLLETIAKQRKAVLLIGEQGTAKTVMIKSYMKKYDPETDLSKSLNFSSATEPIMFQRTVESYIEKRIGSTYGPPGGRRMTVFVDDINMPIVNEWGDQITNEIVRQMMEMSGMYNLDKPGDFTTVVDVQMLAAMIHPGGGRNDIPQRLKRQFTVFNCTLPSNASIDKIFGIIGCGYFDACRKFKPEISDMVKCLVSAGRILWQWTKVKMLPTPSKFHYIFNLRDLSRIWQGMLNIKAEECDDISTLLALFKSECTRVIADRFICAEDREWFEKAVTRVIQEHVDPSLVPDLHPEPYFVDFLRDAPEPTGDEEDDACFDAPKIYELVPSFEFLSEKLMMYQTQHNEIVRGSSLDLVFFTDAMTHLVKISRIIRTDNGNALLVGVGGSGKQSLTRLASYIAGYSIFQITLTKTYNISNFMDDLKLLYKTAGAEGKGITFIFTDNEIKDEAFLEYLNNVLSSGEVSNLFAKDEIQEITQNLISVMKKEFPRIPPTFDNLYDYFISRSRKNLHVVLCFSPVGQKFRSRSLKFPGLISGCTMDWFTPWPNEALVAVSNYFLSEFPMVCSAEVKASVVTTMGTYHDKVSEICESYFERFRRRTHVTPKSYLSFINSYKTLYAEKYNYINTLAERMNVGLAKLMEASKSVAQLSKDLEVKEKELAIASVKADKVVAEVTVSAEAATIVKNEVQVVKDKAQKIVEGIEKEKAIAEEKLEAARPALEEAEAALNTIKPADIATVRKLAKPPHLIMRIMDCGLLLFQKKLDSVSVDPERQCIKPSWSEALKLMSAAGFMTSLQQFQNDKINEETVELLQPYFDMEDYTMENAKKVCGNVAGLLAWTRAMASFFGINKEVLPLKANLAIQEGRLRVANNELNKAESQLAEKQAEFDKVKAKCDAAMKEKQDLLDDAEMCRNKMQAASALIDGLSGEKVRWIEQSKEFKSQINRLVGDVLQLTGFLSYCGPFNQSFRDMLLKEIWEAELRSHKIPFTENLNLISALVDPPTISEWNLQGLPGDDLSVQNGIIVTKATRYPLLIDPQTQGKAWIKEKEKANALQVTSLNHKFFRTHMEDCLSLGRPLLIEDVSEELDPALDNVLEKNFIKSGTSYKVKVGDKEVNVMDGFQLYITTKLPNPAYTPEVSAKTSIIDFTVNMKGLENQLLGRVILREKHELEAERLKLIEDVTANKRKMQELEDNLLYKLSSTKGSLVDDDSMIGILSTTKQTAAEVSAKLSVAADAELKINIAQAEYRPVASRGSILYFLITEMSMVNVMYQTSLGQFLKIFDLSLERSEKSSKTQKRIANIIECLTFEVFRYTVRGLYENHKFIFTLLLALKIDLQNNKIEHNKFQVLIKGGAALDLKTCPSKPFSWILDMVWLNLVELSKLPQFINIIAQVSQNGKPWKAWLNLDAPEEGVVPDGYNSLDVFHKLLLIRSWCPDRTLSQARKYVGESMGMRFAEPVLLNLHSTWEESDPRTPLICFLSMGSDPTEQIEALAKKLQLECRAISMGQGQEVHARKLVQTSMTQGGWVLLQNCHLGLEFMDELLETISTAETMHDTFRVWITTEPHDRFSITLLQSSIKFTNDPPQGIRAGLKRTFAGISQNQLEVSNLPTWKPLLYSVAFLHTAVQERRKFGPLGWNIPYEFNSADFTASVEFVEKHLDDCGPKKDVSWVTVRYMLAEVQYGGRVTDDYDKRLLKCFARVWFSKKMFDPSFCFYTGYKIPVCKTVEEYMEYIQSLPVLDSPQALGLHPNADITYQTNTSAEVLDTITNIQPKESGGGSGATRESIVHCMAEDMLDKLPPNYVPHEVKARLLKMGALNPMNIFLRQEVDRMQRIISVVRTSLTDLKLAIDGTIIMSENLRDALDNIFDARVPNLWRKISWESSTLGFWFTELLERNKQFYSWVFEGRPTTFWMTGFFNPQGFLTAMRQEVTRANKGWALDTVTLHNKVLKQAKEEINASPTEGVYVYGLYLDGAGWDRKNIYLIESSPKVLFTPLPVIHMFAINSTAPVDPKLYVCPIYKKPRRTDLNYITAVVLPTVQSPDHWILRGVALLCDIA</sequence>
<dbReference type="GO" id="GO:0007018">
    <property type="term" value="P:microtubule-based movement"/>
    <property type="evidence" value="ECO:0007669"/>
    <property type="project" value="InterPro"/>
</dbReference>
<comment type="subcellular location">
    <subcellularLocation>
        <location evidence="1">Cytoplasm</location>
        <location evidence="1">Cytoskeleton</location>
        <location evidence="1">Cilium axoneme</location>
    </subcellularLocation>
</comment>
<dbReference type="GO" id="GO:0005874">
    <property type="term" value="C:microtubule"/>
    <property type="evidence" value="ECO:0007669"/>
    <property type="project" value="UniProtKB-KW"/>
</dbReference>
<accession>A0AAJ7PNL5</accession>
<dbReference type="FunFam" id="1.20.1270.280:FF:000002">
    <property type="entry name" value="Dynein heavy chain 5, axonemal"/>
    <property type="match status" value="1"/>
</dbReference>
<dbReference type="InterPro" id="IPR035699">
    <property type="entry name" value="AAA_6"/>
</dbReference>
<dbReference type="FunFam" id="1.10.8.1220:FF:000001">
    <property type="entry name" value="Dynein axonemal heavy chain 5"/>
    <property type="match status" value="1"/>
</dbReference>
<dbReference type="Gene3D" id="6.10.140.1060">
    <property type="match status" value="1"/>
</dbReference>
<dbReference type="GO" id="GO:0005524">
    <property type="term" value="F:ATP binding"/>
    <property type="evidence" value="ECO:0007669"/>
    <property type="project" value="UniProtKB-KW"/>
</dbReference>
<dbReference type="FunFam" id="1.20.920.20:FF:000004">
    <property type="entry name" value="Dynein axonemal heavy chain 5"/>
    <property type="match status" value="1"/>
</dbReference>
<dbReference type="InterPro" id="IPR027417">
    <property type="entry name" value="P-loop_NTPase"/>
</dbReference>
<dbReference type="Gene3D" id="1.20.140.100">
    <property type="entry name" value="Dynein heavy chain, N-terminal domain 2"/>
    <property type="match status" value="1"/>
</dbReference>
<dbReference type="InterPro" id="IPR003593">
    <property type="entry name" value="AAA+_ATPase"/>
</dbReference>
<dbReference type="InterPro" id="IPR042228">
    <property type="entry name" value="Dynein_linker_3"/>
</dbReference>
<evidence type="ECO:0000256" key="8">
    <source>
        <dbReference type="ARBA" id="ARBA00023017"/>
    </source>
</evidence>
<dbReference type="FunFam" id="1.10.287.2620:FF:000003">
    <property type="entry name" value="Dynein, axonemal, heavy chain 5"/>
    <property type="match status" value="1"/>
</dbReference>
<feature type="domain" description="AAA+ ATPase" evidence="15">
    <location>
        <begin position="2199"/>
        <end position="2346"/>
    </location>
</feature>
<dbReference type="GO" id="GO:0008569">
    <property type="term" value="F:minus-end-directed microtubule motor activity"/>
    <property type="evidence" value="ECO:0007669"/>
    <property type="project" value="InterPro"/>
</dbReference>
<dbReference type="FunFam" id="3.40.50.300:FF:000049">
    <property type="entry name" value="Dynein, axonemal, heavy chain 5"/>
    <property type="match status" value="1"/>
</dbReference>
<dbReference type="PANTHER" id="PTHR46532:SF11">
    <property type="entry name" value="DYNEIN AXONEMAL HEAVY CHAIN 12"/>
    <property type="match status" value="1"/>
</dbReference>
<comment type="similarity">
    <text evidence="2">Belongs to the dynein heavy chain family.</text>
</comment>
<dbReference type="Pfam" id="PF12774">
    <property type="entry name" value="AAA_6"/>
    <property type="match status" value="1"/>
</dbReference>
<dbReference type="Gene3D" id="1.20.920.30">
    <property type="match status" value="1"/>
</dbReference>
<evidence type="ECO:0000259" key="15">
    <source>
        <dbReference type="SMART" id="SM00382"/>
    </source>
</evidence>
<keyword evidence="10" id="KW-0969">Cilium</keyword>
<dbReference type="KEGG" id="lcf:108884179"/>
<dbReference type="Gene3D" id="3.10.490.20">
    <property type="match status" value="1"/>
</dbReference>
<evidence type="ECO:0000256" key="13">
    <source>
        <dbReference type="ARBA" id="ARBA00023273"/>
    </source>
</evidence>
<evidence type="ECO:0000256" key="1">
    <source>
        <dbReference type="ARBA" id="ARBA00004430"/>
    </source>
</evidence>
<gene>
    <name evidence="17" type="primary">LOC108884179</name>
</gene>
<keyword evidence="6" id="KW-0547">Nucleotide-binding</keyword>
<evidence type="ECO:0000256" key="7">
    <source>
        <dbReference type="ARBA" id="ARBA00022840"/>
    </source>
</evidence>
<dbReference type="InterPro" id="IPR043160">
    <property type="entry name" value="Dynein_C_barrel"/>
</dbReference>
<dbReference type="FunFam" id="3.40.50.300:FF:001221">
    <property type="entry name" value="Axonemal dynein heavy chain 8"/>
    <property type="match status" value="1"/>
</dbReference>
<keyword evidence="13" id="KW-0966">Cell projection</keyword>
<dbReference type="InterPro" id="IPR013602">
    <property type="entry name" value="Dynein_heavy_linker"/>
</dbReference>
<keyword evidence="9 14" id="KW-0175">Coiled coil</keyword>
<evidence type="ECO:0000313" key="17">
    <source>
        <dbReference type="RefSeq" id="XP_018533393.1"/>
    </source>
</evidence>
<dbReference type="FunFam" id="3.40.50.300:FF:000543">
    <property type="entry name" value="Dynein axonemal heavy chain 5"/>
    <property type="match status" value="1"/>
</dbReference>
<dbReference type="Gene3D" id="3.20.180.20">
    <property type="entry name" value="Dynein heavy chain, N-terminal domain 2"/>
    <property type="match status" value="1"/>
</dbReference>
<keyword evidence="4" id="KW-0493">Microtubule</keyword>
<keyword evidence="8" id="KW-0243">Dynein</keyword>
<dbReference type="Gene3D" id="1.10.472.130">
    <property type="match status" value="1"/>
</dbReference>
<dbReference type="FunFam" id="1.20.58.1120:FF:000004">
    <property type="entry name" value="Dynein axonemal heavy chain 5"/>
    <property type="match status" value="1"/>
</dbReference>
<dbReference type="InterPro" id="IPR042222">
    <property type="entry name" value="Dynein_2_N"/>
</dbReference>
<dbReference type="SUPFAM" id="SSF52540">
    <property type="entry name" value="P-loop containing nucleoside triphosphate hydrolases"/>
    <property type="match status" value="4"/>
</dbReference>
<feature type="domain" description="AAA+ ATPase" evidence="15">
    <location>
        <begin position="1918"/>
        <end position="2062"/>
    </location>
</feature>
<dbReference type="FunFam" id="1.10.472.130:FF:000009">
    <property type="entry name" value="Dynein heavy chain 5, axonemal"/>
    <property type="match status" value="1"/>
</dbReference>
<dbReference type="Pfam" id="PF08393">
    <property type="entry name" value="DHC_N2"/>
    <property type="match status" value="1"/>
</dbReference>
<evidence type="ECO:0000256" key="6">
    <source>
        <dbReference type="ARBA" id="ARBA00022741"/>
    </source>
</evidence>
<organism evidence="16 17">
    <name type="scientific">Lates calcarifer</name>
    <name type="common">Barramundi</name>
    <name type="synonym">Holocentrus calcarifer</name>
    <dbReference type="NCBI Taxonomy" id="8187"/>
    <lineage>
        <taxon>Eukaryota</taxon>
        <taxon>Metazoa</taxon>
        <taxon>Chordata</taxon>
        <taxon>Craniata</taxon>
        <taxon>Vertebrata</taxon>
        <taxon>Euteleostomi</taxon>
        <taxon>Actinopterygii</taxon>
        <taxon>Neopterygii</taxon>
        <taxon>Teleostei</taxon>
        <taxon>Neoteleostei</taxon>
        <taxon>Acanthomorphata</taxon>
        <taxon>Carangaria</taxon>
        <taxon>Carangaria incertae sedis</taxon>
        <taxon>Centropomidae</taxon>
        <taxon>Lates</taxon>
    </lineage>
</organism>
<evidence type="ECO:0000256" key="2">
    <source>
        <dbReference type="ARBA" id="ARBA00008887"/>
    </source>
</evidence>
<dbReference type="Gene3D" id="1.20.920.20">
    <property type="match status" value="1"/>
</dbReference>
<feature type="domain" description="AAA+ ATPase" evidence="15">
    <location>
        <begin position="2523"/>
        <end position="2661"/>
    </location>
</feature>
<dbReference type="FunFam" id="1.20.920.30:FF:000004">
    <property type="entry name" value="Dynein axonemal heavy chain 5"/>
    <property type="match status" value="1"/>
</dbReference>
<dbReference type="Pfam" id="PF12775">
    <property type="entry name" value="AAA_7"/>
    <property type="match status" value="1"/>
</dbReference>
<dbReference type="InterPro" id="IPR026983">
    <property type="entry name" value="DHC"/>
</dbReference>
<dbReference type="FunFam" id="3.20.180.20:FF:000001">
    <property type="entry name" value="Dynein axonemal heavy chain 5"/>
    <property type="match status" value="1"/>
</dbReference>
<keyword evidence="7" id="KW-0067">ATP-binding</keyword>